<dbReference type="AlphaFoldDB" id="B7ZXJ0"/>
<accession>B7ZXJ0</accession>
<reference evidence="1" key="1">
    <citation type="journal article" date="2009" name="PLoS Genet.">
        <title>Sequencing, mapping, and analysis of 27,455 maize full-length cDNAs.</title>
        <authorList>
            <person name="Soderlund C."/>
            <person name="Descour A."/>
            <person name="Kudrna D."/>
            <person name="Bomhoff M."/>
            <person name="Boyd L."/>
            <person name="Currie J."/>
            <person name="Angelova A."/>
            <person name="Collura K."/>
            <person name="Wissotski M."/>
            <person name="Ashley E."/>
            <person name="Morrow D."/>
            <person name="Fernandes J."/>
            <person name="Walbot V."/>
            <person name="Yu Y."/>
        </authorList>
    </citation>
    <scope>NUCLEOTIDE SEQUENCE</scope>
    <source>
        <strain evidence="1">B73</strain>
    </source>
</reference>
<evidence type="ECO:0000313" key="1">
    <source>
        <dbReference type="EMBL" id="ACL52639.1"/>
    </source>
</evidence>
<dbReference type="EMBL" id="BT054032">
    <property type="protein sequence ID" value="ACL52639.1"/>
    <property type="molecule type" value="mRNA"/>
</dbReference>
<sequence length="154" mass="16653">MPALGSAHLPLPRAVRPAERLHRTLLLPPNRAPLPWPTVVCPCSTDPFLPALCTRAAPARLGAVSPCCHNRAYCRARPAPLCALCFLAELVPARRARVQLAQLGVSLSISPRSVSSSLCVSVHGRGDAMAWRRRIRCDSRPGRGAVRAIEFARP</sequence>
<name>B7ZXJ0_MAIZE</name>
<organism evidence="1">
    <name type="scientific">Zea mays</name>
    <name type="common">Maize</name>
    <dbReference type="NCBI Taxonomy" id="4577"/>
    <lineage>
        <taxon>Eukaryota</taxon>
        <taxon>Viridiplantae</taxon>
        <taxon>Streptophyta</taxon>
        <taxon>Embryophyta</taxon>
        <taxon>Tracheophyta</taxon>
        <taxon>Spermatophyta</taxon>
        <taxon>Magnoliopsida</taxon>
        <taxon>Liliopsida</taxon>
        <taxon>Poales</taxon>
        <taxon>Poaceae</taxon>
        <taxon>PACMAD clade</taxon>
        <taxon>Panicoideae</taxon>
        <taxon>Andropogonodae</taxon>
        <taxon>Andropogoneae</taxon>
        <taxon>Tripsacinae</taxon>
        <taxon>Zea</taxon>
    </lineage>
</organism>
<proteinExistence type="evidence at transcript level"/>
<protein>
    <submittedName>
        <fullName evidence="1">Uncharacterized protein</fullName>
    </submittedName>
</protein>
<dbReference type="HOGENOM" id="CLU_1706841_0_0_1"/>